<sequence length="100" mass="10943">MSIGSYRQLCRAGDGLEAVVSMFDCPPGCEMPAAGEGRRCRRPAGWRVNLHGCEAVLMCGQHKAAWLRQTRAQFYTGPARCAHCGCVFDDLATAVRLVRL</sequence>
<keyword evidence="2" id="KW-1185">Reference proteome</keyword>
<proteinExistence type="predicted"/>
<evidence type="ECO:0000313" key="1">
    <source>
        <dbReference type="EMBL" id="BCO35273.1"/>
    </source>
</evidence>
<accession>A0A2G8BGS2</accession>
<protein>
    <submittedName>
        <fullName evidence="1">Uncharacterized protein</fullName>
    </submittedName>
</protein>
<evidence type="ECO:0000313" key="2">
    <source>
        <dbReference type="Proteomes" id="UP000595446"/>
    </source>
</evidence>
<reference evidence="1 2" key="1">
    <citation type="submission" date="2020-12" db="EMBL/GenBank/DDBJ databases">
        <title>Complete genome sequence of Mycobacterium heckeshornense JCM 15655T, closely related to a pathogenic non-tuberculous mycobacterial species Mycobacterium xenopi.</title>
        <authorList>
            <person name="Yoshida M."/>
            <person name="Fukano H."/>
            <person name="Asakura T."/>
            <person name="Suzuki M."/>
            <person name="Hoshino Y."/>
        </authorList>
    </citation>
    <scope>NUCLEOTIDE SEQUENCE [LARGE SCALE GENOMIC DNA]</scope>
    <source>
        <strain evidence="1 2">JCM 15655</strain>
    </source>
</reference>
<dbReference type="EMBL" id="AP024237">
    <property type="protein sequence ID" value="BCO35273.1"/>
    <property type="molecule type" value="Genomic_DNA"/>
</dbReference>
<dbReference type="Proteomes" id="UP000595446">
    <property type="component" value="Chromosome"/>
</dbReference>
<name>A0A2G8BGS2_9MYCO</name>
<dbReference type="RefSeq" id="WP_099868843.1">
    <property type="nucleotide sequence ID" value="NZ_AP024237.1"/>
</dbReference>
<dbReference type="AlphaFoldDB" id="A0A2G8BGS2"/>
<gene>
    <name evidence="1" type="ORF">MHEC_17060</name>
</gene>
<organism evidence="1 2">
    <name type="scientific">Mycobacterium heckeshornense</name>
    <dbReference type="NCBI Taxonomy" id="110505"/>
    <lineage>
        <taxon>Bacteria</taxon>
        <taxon>Bacillati</taxon>
        <taxon>Actinomycetota</taxon>
        <taxon>Actinomycetes</taxon>
        <taxon>Mycobacteriales</taxon>
        <taxon>Mycobacteriaceae</taxon>
        <taxon>Mycobacterium</taxon>
    </lineage>
</organism>